<protein>
    <submittedName>
        <fullName evidence="5">Sulfate/thiosulfate import ATP-binding protein CysA</fullName>
        <ecNumber evidence="5">3.6.3.25</ecNumber>
    </submittedName>
</protein>
<dbReference type="PANTHER" id="PTHR42781">
    <property type="entry name" value="SPERMIDINE/PUTRESCINE IMPORT ATP-BINDING PROTEIN POTA"/>
    <property type="match status" value="1"/>
</dbReference>
<dbReference type="STRING" id="36849.OXPF_36820"/>
<dbReference type="InterPro" id="IPR027417">
    <property type="entry name" value="P-loop_NTPase"/>
</dbReference>
<evidence type="ECO:0000313" key="5">
    <source>
        <dbReference type="EMBL" id="KPU42913.1"/>
    </source>
</evidence>
<evidence type="ECO:0000313" key="6">
    <source>
        <dbReference type="Proteomes" id="UP000050326"/>
    </source>
</evidence>
<evidence type="ECO:0000259" key="4">
    <source>
        <dbReference type="PROSITE" id="PS50893"/>
    </source>
</evidence>
<dbReference type="OrthoDB" id="9802264at2"/>
<dbReference type="InterPro" id="IPR050093">
    <property type="entry name" value="ABC_SmlMolc_Importer"/>
</dbReference>
<keyword evidence="2" id="KW-0547">Nucleotide-binding</keyword>
<dbReference type="SUPFAM" id="SSF52540">
    <property type="entry name" value="P-loop containing nucleoside triphosphate hydrolases"/>
    <property type="match status" value="1"/>
</dbReference>
<evidence type="ECO:0000256" key="3">
    <source>
        <dbReference type="ARBA" id="ARBA00022840"/>
    </source>
</evidence>
<dbReference type="GO" id="GO:0005524">
    <property type="term" value="F:ATP binding"/>
    <property type="evidence" value="ECO:0007669"/>
    <property type="project" value="UniProtKB-KW"/>
</dbReference>
<dbReference type="PROSITE" id="PS50893">
    <property type="entry name" value="ABC_TRANSPORTER_2"/>
    <property type="match status" value="1"/>
</dbReference>
<reference evidence="5 6" key="1">
    <citation type="submission" date="2015-09" db="EMBL/GenBank/DDBJ databases">
        <title>Genome sequence of Oxobacter pfennigii DSM 3222.</title>
        <authorList>
            <person name="Poehlein A."/>
            <person name="Bengelsdorf F.R."/>
            <person name="Schiel-Bengelsdorf B."/>
            <person name="Duerre P."/>
            <person name="Daniel R."/>
        </authorList>
    </citation>
    <scope>NUCLEOTIDE SEQUENCE [LARGE SCALE GENOMIC DNA]</scope>
    <source>
        <strain evidence="5 6">DSM 3222</strain>
    </source>
</reference>
<feature type="domain" description="ABC transporter" evidence="4">
    <location>
        <begin position="1"/>
        <end position="235"/>
    </location>
</feature>
<dbReference type="GO" id="GO:0016887">
    <property type="term" value="F:ATP hydrolysis activity"/>
    <property type="evidence" value="ECO:0007669"/>
    <property type="project" value="InterPro"/>
</dbReference>
<dbReference type="PANTHER" id="PTHR42781:SF4">
    <property type="entry name" value="SPERMIDINE_PUTRESCINE IMPORT ATP-BINDING PROTEIN POTA"/>
    <property type="match status" value="1"/>
</dbReference>
<keyword evidence="5" id="KW-0378">Hydrolase</keyword>
<keyword evidence="1" id="KW-0813">Transport</keyword>
<dbReference type="Proteomes" id="UP000050326">
    <property type="component" value="Unassembled WGS sequence"/>
</dbReference>
<keyword evidence="6" id="KW-1185">Reference proteome</keyword>
<proteinExistence type="predicted"/>
<dbReference type="EC" id="3.6.3.25" evidence="5"/>
<dbReference type="EMBL" id="LKET01000051">
    <property type="protein sequence ID" value="KPU42913.1"/>
    <property type="molecule type" value="Genomic_DNA"/>
</dbReference>
<dbReference type="Gene3D" id="3.40.50.300">
    <property type="entry name" value="P-loop containing nucleotide triphosphate hydrolases"/>
    <property type="match status" value="1"/>
</dbReference>
<evidence type="ECO:0000256" key="1">
    <source>
        <dbReference type="ARBA" id="ARBA00022448"/>
    </source>
</evidence>
<name>A0A0P9ACU7_9CLOT</name>
<comment type="caution">
    <text evidence="5">The sequence shown here is derived from an EMBL/GenBank/DDBJ whole genome shotgun (WGS) entry which is preliminary data.</text>
</comment>
<dbReference type="RefSeq" id="WP_054876645.1">
    <property type="nucleotide sequence ID" value="NZ_LKET01000051.1"/>
</dbReference>
<dbReference type="AlphaFoldDB" id="A0A0P9ACU7"/>
<keyword evidence="3 5" id="KW-0067">ATP-binding</keyword>
<sequence length="240" mass="26942">MSSVSIELRNFALKKGDFHLGGISLEIQKREIFALLGKTGSGKTLLLESIAGYYKNFEGDILLNGTSVLHTPLEERKLGFVYQDYGLFPHMTIGQNIAYGLKMRKKNHKVISEEVSRLAGLLSISHILSQYPGTVSGGERQRTALARALILSPDILLLDEPFSALDTVTKQSLYRELIKIHGEFKCTIIFVTHDFNEAQLLADRVGIIDKGRLMAVRHKDALFDLYEDDEVNFFLGLKEL</sequence>
<dbReference type="SMART" id="SM00382">
    <property type="entry name" value="AAA"/>
    <property type="match status" value="1"/>
</dbReference>
<gene>
    <name evidence="5" type="primary">cysA_2</name>
    <name evidence="5" type="ORF">OXPF_36820</name>
</gene>
<dbReference type="Pfam" id="PF00005">
    <property type="entry name" value="ABC_tran"/>
    <property type="match status" value="1"/>
</dbReference>
<accession>A0A0P9ACU7</accession>
<dbReference type="InterPro" id="IPR003593">
    <property type="entry name" value="AAA+_ATPase"/>
</dbReference>
<organism evidence="5 6">
    <name type="scientific">Oxobacter pfennigii</name>
    <dbReference type="NCBI Taxonomy" id="36849"/>
    <lineage>
        <taxon>Bacteria</taxon>
        <taxon>Bacillati</taxon>
        <taxon>Bacillota</taxon>
        <taxon>Clostridia</taxon>
        <taxon>Eubacteriales</taxon>
        <taxon>Clostridiaceae</taxon>
        <taxon>Oxobacter</taxon>
    </lineage>
</organism>
<dbReference type="InterPro" id="IPR003439">
    <property type="entry name" value="ABC_transporter-like_ATP-bd"/>
</dbReference>
<evidence type="ECO:0000256" key="2">
    <source>
        <dbReference type="ARBA" id="ARBA00022741"/>
    </source>
</evidence>